<keyword evidence="2 6" id="KW-0489">Methyltransferase</keyword>
<dbReference type="InterPro" id="IPR029063">
    <property type="entry name" value="SAM-dependent_MTases_sf"/>
</dbReference>
<keyword evidence="4 5" id="KW-0949">S-adenosyl-L-methionine</keyword>
<dbReference type="SUPFAM" id="SSF53335">
    <property type="entry name" value="S-adenosyl-L-methionine-dependent methyltransferases"/>
    <property type="match status" value="1"/>
</dbReference>
<dbReference type="EMBL" id="JAUJYO010000020">
    <property type="protein sequence ID" value="KAK1285871.1"/>
    <property type="molecule type" value="Genomic_DNA"/>
</dbReference>
<dbReference type="GO" id="GO:0017069">
    <property type="term" value="F:snRNA binding"/>
    <property type="evidence" value="ECO:0007669"/>
    <property type="project" value="TreeGrafter"/>
</dbReference>
<dbReference type="AlphaFoldDB" id="A0AAV9CBP3"/>
<dbReference type="EC" id="2.1.1.-" evidence="6"/>
<gene>
    <name evidence="8" type="ORF">QJS10_CPB20g00641</name>
</gene>
<name>A0AAV9CBP3_ACOCL</name>
<feature type="domain" description="Bin3-type SAM" evidence="7">
    <location>
        <begin position="40"/>
        <end position="274"/>
    </location>
</feature>
<dbReference type="Proteomes" id="UP001180020">
    <property type="component" value="Unassembled WGS sequence"/>
</dbReference>
<dbReference type="GO" id="GO:0008173">
    <property type="term" value="F:RNA methyltransferase activity"/>
    <property type="evidence" value="ECO:0007669"/>
    <property type="project" value="UniProtKB-UniRule"/>
</dbReference>
<evidence type="ECO:0000256" key="6">
    <source>
        <dbReference type="RuleBase" id="RU367087"/>
    </source>
</evidence>
<dbReference type="InterPro" id="IPR024160">
    <property type="entry name" value="BIN3_SAM-bd_dom"/>
</dbReference>
<reference evidence="8" key="1">
    <citation type="journal article" date="2023" name="Nat. Commun.">
        <title>Diploid and tetraploid genomes of Acorus and the evolution of monocots.</title>
        <authorList>
            <person name="Ma L."/>
            <person name="Liu K.W."/>
            <person name="Li Z."/>
            <person name="Hsiao Y.Y."/>
            <person name="Qi Y."/>
            <person name="Fu T."/>
            <person name="Tang G.D."/>
            <person name="Zhang D."/>
            <person name="Sun W.H."/>
            <person name="Liu D.K."/>
            <person name="Li Y."/>
            <person name="Chen G.Z."/>
            <person name="Liu X.D."/>
            <person name="Liao X.Y."/>
            <person name="Jiang Y.T."/>
            <person name="Yu X."/>
            <person name="Hao Y."/>
            <person name="Huang J."/>
            <person name="Zhao X.W."/>
            <person name="Ke S."/>
            <person name="Chen Y.Y."/>
            <person name="Wu W.L."/>
            <person name="Hsu J.L."/>
            <person name="Lin Y.F."/>
            <person name="Huang M.D."/>
            <person name="Li C.Y."/>
            <person name="Huang L."/>
            <person name="Wang Z.W."/>
            <person name="Zhao X."/>
            <person name="Zhong W.Y."/>
            <person name="Peng D.H."/>
            <person name="Ahmad S."/>
            <person name="Lan S."/>
            <person name="Zhang J.S."/>
            <person name="Tsai W.C."/>
            <person name="Van de Peer Y."/>
            <person name="Liu Z.J."/>
        </authorList>
    </citation>
    <scope>NUCLEOTIDE SEQUENCE</scope>
    <source>
        <strain evidence="8">CP</strain>
    </source>
</reference>
<dbReference type="GO" id="GO:0032259">
    <property type="term" value="P:methylation"/>
    <property type="evidence" value="ECO:0007669"/>
    <property type="project" value="UniProtKB-KW"/>
</dbReference>
<evidence type="ECO:0000256" key="1">
    <source>
        <dbReference type="ARBA" id="ARBA00008361"/>
    </source>
</evidence>
<evidence type="ECO:0000313" key="9">
    <source>
        <dbReference type="Proteomes" id="UP001180020"/>
    </source>
</evidence>
<evidence type="ECO:0000313" key="8">
    <source>
        <dbReference type="EMBL" id="KAK1285871.1"/>
    </source>
</evidence>
<evidence type="ECO:0000259" key="7">
    <source>
        <dbReference type="PROSITE" id="PS51515"/>
    </source>
</evidence>
<dbReference type="GO" id="GO:0040031">
    <property type="term" value="P:snRNA modification"/>
    <property type="evidence" value="ECO:0007669"/>
    <property type="project" value="TreeGrafter"/>
</dbReference>
<protein>
    <recommendedName>
        <fullName evidence="6">RNA methyltransferase</fullName>
        <ecNumber evidence="6">2.1.1.-</ecNumber>
    </recommendedName>
</protein>
<accession>A0AAV9CBP3</accession>
<dbReference type="Gene3D" id="3.40.50.150">
    <property type="entry name" value="Vaccinia Virus protein VP39"/>
    <property type="match status" value="1"/>
</dbReference>
<evidence type="ECO:0000256" key="4">
    <source>
        <dbReference type="ARBA" id="ARBA00022691"/>
    </source>
</evidence>
<evidence type="ECO:0000256" key="5">
    <source>
        <dbReference type="PROSITE-ProRule" id="PRU00848"/>
    </source>
</evidence>
<dbReference type="PROSITE" id="PS51515">
    <property type="entry name" value="BIN3_SAM"/>
    <property type="match status" value="1"/>
</dbReference>
<keyword evidence="9" id="KW-1185">Reference proteome</keyword>
<comment type="similarity">
    <text evidence="1 6">Belongs to the methyltransferase superfamily.</text>
</comment>
<dbReference type="InterPro" id="IPR039772">
    <property type="entry name" value="Bin3-like"/>
</dbReference>
<dbReference type="CDD" id="cd02440">
    <property type="entry name" value="AdoMet_MTases"/>
    <property type="match status" value="1"/>
</dbReference>
<organism evidence="8 9">
    <name type="scientific">Acorus calamus</name>
    <name type="common">Sweet flag</name>
    <dbReference type="NCBI Taxonomy" id="4465"/>
    <lineage>
        <taxon>Eukaryota</taxon>
        <taxon>Viridiplantae</taxon>
        <taxon>Streptophyta</taxon>
        <taxon>Embryophyta</taxon>
        <taxon>Tracheophyta</taxon>
        <taxon>Spermatophyta</taxon>
        <taxon>Magnoliopsida</taxon>
        <taxon>Liliopsida</taxon>
        <taxon>Acoraceae</taxon>
        <taxon>Acorus</taxon>
    </lineage>
</organism>
<evidence type="ECO:0000256" key="2">
    <source>
        <dbReference type="ARBA" id="ARBA00022603"/>
    </source>
</evidence>
<dbReference type="GO" id="GO:0008171">
    <property type="term" value="F:O-methyltransferase activity"/>
    <property type="evidence" value="ECO:0007669"/>
    <property type="project" value="UniProtKB-UniRule"/>
</dbReference>
<reference evidence="8" key="2">
    <citation type="submission" date="2023-06" db="EMBL/GenBank/DDBJ databases">
        <authorList>
            <person name="Ma L."/>
            <person name="Liu K.-W."/>
            <person name="Li Z."/>
            <person name="Hsiao Y.-Y."/>
            <person name="Qi Y."/>
            <person name="Fu T."/>
            <person name="Tang G."/>
            <person name="Zhang D."/>
            <person name="Sun W.-H."/>
            <person name="Liu D.-K."/>
            <person name="Li Y."/>
            <person name="Chen G.-Z."/>
            <person name="Liu X.-D."/>
            <person name="Liao X.-Y."/>
            <person name="Jiang Y.-T."/>
            <person name="Yu X."/>
            <person name="Hao Y."/>
            <person name="Huang J."/>
            <person name="Zhao X.-W."/>
            <person name="Ke S."/>
            <person name="Chen Y.-Y."/>
            <person name="Wu W.-L."/>
            <person name="Hsu J.-L."/>
            <person name="Lin Y.-F."/>
            <person name="Huang M.-D."/>
            <person name="Li C.-Y."/>
            <person name="Huang L."/>
            <person name="Wang Z.-W."/>
            <person name="Zhao X."/>
            <person name="Zhong W.-Y."/>
            <person name="Peng D.-H."/>
            <person name="Ahmad S."/>
            <person name="Lan S."/>
            <person name="Zhang J.-S."/>
            <person name="Tsai W.-C."/>
            <person name="Van De Peer Y."/>
            <person name="Liu Z.-J."/>
        </authorList>
    </citation>
    <scope>NUCLEOTIDE SEQUENCE</scope>
    <source>
        <strain evidence="8">CP</strain>
        <tissue evidence="8">Leaves</tissue>
    </source>
</reference>
<comment type="caution">
    <text evidence="8">The sequence shown here is derived from an EMBL/GenBank/DDBJ whole genome shotgun (WGS) entry which is preliminary data.</text>
</comment>
<dbReference type="PANTHER" id="PTHR12315">
    <property type="entry name" value="BICOID-INTERACTING PROTEIN RELATED"/>
    <property type="match status" value="1"/>
</dbReference>
<dbReference type="Pfam" id="PF06859">
    <property type="entry name" value="Bin3"/>
    <property type="match status" value="1"/>
</dbReference>
<dbReference type="InterPro" id="IPR010675">
    <property type="entry name" value="Bin3_C"/>
</dbReference>
<keyword evidence="3 6" id="KW-0808">Transferase</keyword>
<sequence length="274" mass="31675">MSKEENPKEKKNLKRKKNIAIYGNYKNYYGYRIGQKEKEDPRLSVLRREWFEGKDCLDIGCNQGLLTISIAKKFNCGHILGIDIDAGLIENAVWNLKRTVKMDRNSGTLPKPPESEHSEHDVSVSVGEERAGIVKESSPLEGNLLERVSFRKQNFVDKLQWLTEKYDTVVCFSVTKWIHLNWCDDGLIMLFTNIWRVLRPGGILVLEPQPWKSYQKNHQVSETATYNFHNILFPPDYFQDILLDKIGFRTVENIANALPGSVIGFDRPIFAYHK</sequence>
<evidence type="ECO:0000256" key="3">
    <source>
        <dbReference type="ARBA" id="ARBA00022679"/>
    </source>
</evidence>
<proteinExistence type="inferred from homology"/>
<dbReference type="PANTHER" id="PTHR12315:SF0">
    <property type="entry name" value="7SK SNRNA METHYLPHOSPHATE CAPPING ENZYME"/>
    <property type="match status" value="1"/>
</dbReference>